<dbReference type="EMBL" id="JWIN03000001">
    <property type="protein sequence ID" value="KAB1283640.1"/>
    <property type="molecule type" value="Genomic_DNA"/>
</dbReference>
<protein>
    <recommendedName>
        <fullName evidence="2">Phospholipid scramblase</fullName>
    </recommendedName>
</protein>
<dbReference type="Pfam" id="PF03803">
    <property type="entry name" value="Scramblase"/>
    <property type="match status" value="1"/>
</dbReference>
<evidence type="ECO:0000256" key="1">
    <source>
        <dbReference type="ARBA" id="ARBA00005350"/>
    </source>
</evidence>
<comment type="function">
    <text evidence="2">May mediate accelerated ATP-independent bidirectional transbilayer migration of phospholipids upon binding calcium ions that results in a loss of phospholipid asymmetry in the plasma membrane.</text>
</comment>
<dbReference type="Proteomes" id="UP000299084">
    <property type="component" value="Unassembled WGS sequence"/>
</dbReference>
<organism evidence="4 5">
    <name type="scientific">Camelus dromedarius</name>
    <name type="common">Dromedary</name>
    <name type="synonym">Arabian camel</name>
    <dbReference type="NCBI Taxonomy" id="9838"/>
    <lineage>
        <taxon>Eukaryota</taxon>
        <taxon>Metazoa</taxon>
        <taxon>Chordata</taxon>
        <taxon>Craniata</taxon>
        <taxon>Vertebrata</taxon>
        <taxon>Euteleostomi</taxon>
        <taxon>Mammalia</taxon>
        <taxon>Eutheria</taxon>
        <taxon>Laurasiatheria</taxon>
        <taxon>Artiodactyla</taxon>
        <taxon>Tylopoda</taxon>
        <taxon>Camelidae</taxon>
        <taxon>Camelus</taxon>
    </lineage>
</organism>
<name>A0A5N4EJV7_CAMDR</name>
<evidence type="ECO:0000256" key="3">
    <source>
        <dbReference type="SAM" id="MobiDB-lite"/>
    </source>
</evidence>
<keyword evidence="2" id="KW-0106">Calcium</keyword>
<comment type="similarity">
    <text evidence="1 2">Belongs to the phospholipid scramblase family.</text>
</comment>
<reference evidence="4 5" key="1">
    <citation type="journal article" date="2019" name="Mol. Ecol. Resour.">
        <title>Improving Illumina assemblies with Hi-C and long reads: an example with the North African dromedary.</title>
        <authorList>
            <person name="Elbers J.P."/>
            <person name="Rogers M.F."/>
            <person name="Perelman P.L."/>
            <person name="Proskuryakova A.A."/>
            <person name="Serdyukova N.A."/>
            <person name="Johnson W.E."/>
            <person name="Horin P."/>
            <person name="Corander J."/>
            <person name="Murphy D."/>
            <person name="Burger P.A."/>
        </authorList>
    </citation>
    <scope>NUCLEOTIDE SEQUENCE [LARGE SCALE GENOMIC DNA]</scope>
    <source>
        <strain evidence="4">Drom800</strain>
        <tissue evidence="4">Blood</tissue>
    </source>
</reference>
<dbReference type="InterPro" id="IPR005552">
    <property type="entry name" value="Scramblase"/>
</dbReference>
<proteinExistence type="inferred from homology"/>
<keyword evidence="2" id="KW-0564">Palmitate</keyword>
<evidence type="ECO:0000313" key="5">
    <source>
        <dbReference type="Proteomes" id="UP000299084"/>
    </source>
</evidence>
<evidence type="ECO:0000313" key="4">
    <source>
        <dbReference type="EMBL" id="KAB1283640.1"/>
    </source>
</evidence>
<comment type="caution">
    <text evidence="4">The sequence shown here is derived from an EMBL/GenBank/DDBJ whole genome shotgun (WGS) entry which is preliminary data.</text>
</comment>
<feature type="region of interest" description="Disordered" evidence="3">
    <location>
        <begin position="43"/>
        <end position="70"/>
    </location>
</feature>
<sequence length="322" mass="36585">MPDEKHHLGLCSKYRFPDLDPRDAASLLGSRVDSLEFFKMSVPTAPEQPADEVENQIKPPDPRPGTPPEYSSHFIPGRIYTGERSCTTLMAFSLPDYEKNVAEAQKALDNIHVLQHFEPLEMITHFETNNRYDIKNNLGQMVYFVAEDTDDYTRNAYRTLRPFVLRVTDCLGQEIMTLQRPFRCTCCCFCCPSARQELEVQCPPGVTIGFVAEHWNLCRAVYSIQNEKKEDMMGVRGPCSTYGCGSDSVFEVKSLDGVSSIGSITRKWNGMLSTMSDADHFEIHFPLDLDVKMKAMIFGACFLIDFMYFESSPPQRSSPHHD</sequence>
<evidence type="ECO:0000256" key="2">
    <source>
        <dbReference type="RuleBase" id="RU363116"/>
    </source>
</evidence>
<gene>
    <name evidence="4" type="ORF">Cadr_000000221</name>
</gene>
<dbReference type="AlphaFoldDB" id="A0A5N4EJV7"/>
<keyword evidence="5" id="KW-1185">Reference proteome</keyword>
<accession>A0A5N4EJV7</accession>
<dbReference type="GO" id="GO:0017128">
    <property type="term" value="F:phospholipid scramblase activity"/>
    <property type="evidence" value="ECO:0007669"/>
    <property type="project" value="InterPro"/>
</dbReference>
<dbReference type="PANTHER" id="PTHR23248:SF28">
    <property type="entry name" value="PHOSPHOLIPID SCRAMBLASE 4"/>
    <property type="match status" value="1"/>
</dbReference>
<keyword evidence="2" id="KW-0449">Lipoprotein</keyword>
<dbReference type="PANTHER" id="PTHR23248">
    <property type="entry name" value="PHOSPHOLIPID SCRAMBLASE-RELATED"/>
    <property type="match status" value="1"/>
</dbReference>
<comment type="cofactor">
    <cofactor evidence="2">
        <name>Ca(2+)</name>
        <dbReference type="ChEBI" id="CHEBI:29108"/>
    </cofactor>
</comment>
<dbReference type="GO" id="GO:0005886">
    <property type="term" value="C:plasma membrane"/>
    <property type="evidence" value="ECO:0007669"/>
    <property type="project" value="TreeGrafter"/>
</dbReference>